<dbReference type="EMBL" id="CP030032">
    <property type="protein sequence ID" value="AWV89824.1"/>
    <property type="molecule type" value="Genomic_DNA"/>
</dbReference>
<accession>A0A2Z4FMB8</accession>
<dbReference type="Pfam" id="PF22352">
    <property type="entry name" value="K319L-like_PKD"/>
    <property type="match status" value="1"/>
</dbReference>
<dbReference type="Proteomes" id="UP000249799">
    <property type="component" value="Chromosome"/>
</dbReference>
<dbReference type="InterPro" id="IPR013783">
    <property type="entry name" value="Ig-like_fold"/>
</dbReference>
<name>A0A2Z4FMB8_9DELT</name>
<evidence type="ECO:0000313" key="1">
    <source>
        <dbReference type="EMBL" id="AWV89824.1"/>
    </source>
</evidence>
<keyword evidence="2" id="KW-1185">Reference proteome</keyword>
<sequence>MEGLSEENADAWLDEERLEDVSTITLSPQIESADTVAFPAVEPNYRPDFDRWARAWKMTRVRNVGEAPLRIEDIRIREQEGSKFDISIPQPTDAEIAQGIEPDPSNDTTEWPELLAPNQEVELRVWFAPQTREPESGELIIVSNDPHQPEYLVALQGNFGAPCIVVSPVDALEFPQTSVAQQARQIVNIENCNALTTLTLTSVALTDDGDAAFEITDRGRFNDSPGEEMTLDGGEVAQFEVTFRPGEEREYEGALKIETGEDSLEDVELQLSGRGITDACPSAVATATILDDDTSVPGDVLDVPVMATVQLDASASSAPGDGALDYEWTLLSSPGSSSMRIEGAGEARATLVTDLIGEYKIALRVYNAQGAVNCGEPAVITLNVHPASDVHIQLTWRGLSPGVGGDMDLHYLHPNGYRWDSAAEGWDCYYRNSTPNWNVPSGSPALVAESNESPGPEAIRHSNLEEVFYKIGVHYYSDHGASHADATVEVFSGERLIYAAQDQRLTNRQFWLVGLLNGADHTVVPVDQITPGFP</sequence>
<organism evidence="1 2">
    <name type="scientific">Bradymonas sediminis</name>
    <dbReference type="NCBI Taxonomy" id="1548548"/>
    <lineage>
        <taxon>Bacteria</taxon>
        <taxon>Deltaproteobacteria</taxon>
        <taxon>Bradymonadales</taxon>
        <taxon>Bradymonadaceae</taxon>
        <taxon>Bradymonas</taxon>
    </lineage>
</organism>
<evidence type="ECO:0000313" key="2">
    <source>
        <dbReference type="Proteomes" id="UP000249799"/>
    </source>
</evidence>
<dbReference type="RefSeq" id="WP_111334773.1">
    <property type="nucleotide sequence ID" value="NZ_CP030032.1"/>
</dbReference>
<dbReference type="OrthoDB" id="5479562at2"/>
<dbReference type="Gene3D" id="2.60.40.10">
    <property type="entry name" value="Immunoglobulins"/>
    <property type="match status" value="3"/>
</dbReference>
<proteinExistence type="predicted"/>
<reference evidence="1 2" key="1">
    <citation type="submission" date="2018-06" db="EMBL/GenBank/DDBJ databases">
        <title>Lujinxingia sediminis gen. nov. sp. nov., a new facultative anaerobic member of the class Deltaproteobacteria, and proposal of Lujinxingaceae fam. nov.</title>
        <authorList>
            <person name="Guo L.-Y."/>
            <person name="Li C.-M."/>
            <person name="Wang S."/>
            <person name="Du Z.-J."/>
        </authorList>
    </citation>
    <scope>NUCLEOTIDE SEQUENCE [LARGE SCALE GENOMIC DNA]</scope>
    <source>
        <strain evidence="1 2">FA350</strain>
    </source>
</reference>
<gene>
    <name evidence="1" type="ORF">DN745_10925</name>
</gene>
<dbReference type="AlphaFoldDB" id="A0A2Z4FMB8"/>
<protein>
    <recommendedName>
        <fullName evidence="3">Abnormal spindle-like microcephaly-associated protein ASH domain-containing protein</fullName>
    </recommendedName>
</protein>
<dbReference type="KEGG" id="bsed:DN745_10925"/>
<evidence type="ECO:0008006" key="3">
    <source>
        <dbReference type="Google" id="ProtNLM"/>
    </source>
</evidence>